<dbReference type="InterPro" id="IPR044016">
    <property type="entry name" value="Big_13"/>
</dbReference>
<evidence type="ECO:0000313" key="2">
    <source>
        <dbReference type="EMBL" id="DAE00119.1"/>
    </source>
</evidence>
<feature type="domain" description="Bacterial Ig-like" evidence="1">
    <location>
        <begin position="121"/>
        <end position="184"/>
    </location>
</feature>
<protein>
    <submittedName>
        <fullName evidence="2">Ig-like domain protein</fullName>
    </submittedName>
</protein>
<dbReference type="Pfam" id="PF19077">
    <property type="entry name" value="Big_13"/>
    <property type="match status" value="1"/>
</dbReference>
<reference evidence="2" key="1">
    <citation type="journal article" date="2021" name="Proc. Natl. Acad. Sci. U.S.A.">
        <title>A Catalog of Tens of Thousands of Viruses from Human Metagenomes Reveals Hidden Associations with Chronic Diseases.</title>
        <authorList>
            <person name="Tisza M.J."/>
            <person name="Buck C.B."/>
        </authorList>
    </citation>
    <scope>NUCLEOTIDE SEQUENCE</scope>
    <source>
        <strain evidence="2">CtTBR23</strain>
    </source>
</reference>
<dbReference type="Pfam" id="PF09136">
    <property type="entry name" value="Glucodextran_B"/>
    <property type="match status" value="1"/>
</dbReference>
<organism evidence="2">
    <name type="scientific">Siphoviridae sp. ctTBR23</name>
    <dbReference type="NCBI Taxonomy" id="2825515"/>
    <lineage>
        <taxon>Viruses</taxon>
        <taxon>Duplodnaviria</taxon>
        <taxon>Heunggongvirae</taxon>
        <taxon>Uroviricota</taxon>
        <taxon>Caudoviricetes</taxon>
    </lineage>
</organism>
<dbReference type="EMBL" id="BK015299">
    <property type="protein sequence ID" value="DAE00119.1"/>
    <property type="molecule type" value="Genomic_DNA"/>
</dbReference>
<evidence type="ECO:0000259" key="1">
    <source>
        <dbReference type="Pfam" id="PF19077"/>
    </source>
</evidence>
<accession>A0A8S5NZ58</accession>
<name>A0A8S5NZ58_9CAUD</name>
<dbReference type="Gene3D" id="2.60.40.10">
    <property type="entry name" value="Immunoglobulins"/>
    <property type="match status" value="3"/>
</dbReference>
<dbReference type="InterPro" id="IPR013783">
    <property type="entry name" value="Ig-like_fold"/>
</dbReference>
<sequence length="304" mass="31309">MAVTSGIKTVQATIKGQVYTLTLNESSGKYEATITAPDKSSYNNNAGHYYPVSITATDQAGNSVTIDDTDSTLGNSLKLKVKEKVKPVISKLVPSNGAYLATSAPEITATLTDDDSGIAISTLVLKIDGQTINNTNITKTATTGGYNISYTPTTALNDGSHTVTIQISDNDGNVSDTASTTFSVMTTAPTLEITAPVDGLNTNKSALTVTGTTNADAKVKITLNGTDVGTVTVGSDGAFSKGITFNTEGENVIVITSTNLAGVDSSVTRKVIYDTTAPSITAATITPNPVDAGNTYVISLTITD</sequence>
<proteinExistence type="predicted"/>